<dbReference type="EMBL" id="QICL01000050">
    <property type="protein sequence ID" value="PXV58390.1"/>
    <property type="molecule type" value="Genomic_DNA"/>
</dbReference>
<reference evidence="1 2" key="1">
    <citation type="submission" date="2018-03" db="EMBL/GenBank/DDBJ databases">
        <title>Genomic Encyclopedia of Archaeal and Bacterial Type Strains, Phase II (KMG-II): from individual species to whole genera.</title>
        <authorList>
            <person name="Goeker M."/>
        </authorList>
    </citation>
    <scope>NUCLEOTIDE SEQUENCE [LARGE SCALE GENOMIC DNA]</scope>
    <source>
        <strain evidence="1 2">DSM 100214</strain>
    </source>
</reference>
<evidence type="ECO:0000313" key="1">
    <source>
        <dbReference type="EMBL" id="PXV58390.1"/>
    </source>
</evidence>
<evidence type="ECO:0000313" key="2">
    <source>
        <dbReference type="Proteomes" id="UP000247973"/>
    </source>
</evidence>
<organism evidence="1 2">
    <name type="scientific">Dysgonomonas alginatilytica</name>
    <dbReference type="NCBI Taxonomy" id="1605892"/>
    <lineage>
        <taxon>Bacteria</taxon>
        <taxon>Pseudomonadati</taxon>
        <taxon>Bacteroidota</taxon>
        <taxon>Bacteroidia</taxon>
        <taxon>Bacteroidales</taxon>
        <taxon>Dysgonomonadaceae</taxon>
        <taxon>Dysgonomonas</taxon>
    </lineage>
</organism>
<gene>
    <name evidence="1" type="ORF">CLV62_15015</name>
</gene>
<keyword evidence="2" id="KW-1185">Reference proteome</keyword>
<dbReference type="RefSeq" id="WP_110312685.1">
    <property type="nucleotide sequence ID" value="NZ_QICL01000050.1"/>
</dbReference>
<name>A0A2V3PIC6_9BACT</name>
<dbReference type="Proteomes" id="UP000247973">
    <property type="component" value="Unassembled WGS sequence"/>
</dbReference>
<comment type="caution">
    <text evidence="1">The sequence shown here is derived from an EMBL/GenBank/DDBJ whole genome shotgun (WGS) entry which is preliminary data.</text>
</comment>
<protein>
    <submittedName>
        <fullName evidence="1">Uncharacterized protein</fullName>
    </submittedName>
</protein>
<accession>A0A2V3PIC6</accession>
<dbReference type="OrthoDB" id="9153432at2"/>
<dbReference type="AlphaFoldDB" id="A0A2V3PIC6"/>
<proteinExistence type="predicted"/>
<sequence>MININNIHNGNIKLEFPSISFSQESNTYYWAIDESFEKEDESSSKVLRSLRIMLLKWIDAIVQNKEKRDILYLPFDFADEYMGVLRVSFFNENVLNVEYGYTQMTNGWKISPSQYKYFDIQINDFDSISPCIVMSIDDFIESLNICIENIDSFGNVPDSR</sequence>